<dbReference type="InterPro" id="IPR016032">
    <property type="entry name" value="Sig_transdc_resp-reg_C-effctor"/>
</dbReference>
<dbReference type="RefSeq" id="WP_371947581.1">
    <property type="nucleotide sequence ID" value="NZ_JAXCEI010000002.1"/>
</dbReference>
<dbReference type="Gene3D" id="1.10.10.10">
    <property type="entry name" value="Winged helix-like DNA-binding domain superfamily/Winged helix DNA-binding domain"/>
    <property type="match status" value="1"/>
</dbReference>
<dbReference type="Pfam" id="PF00486">
    <property type="entry name" value="Trans_reg_C"/>
    <property type="match status" value="1"/>
</dbReference>
<dbReference type="PANTHER" id="PTHR35807">
    <property type="entry name" value="TRANSCRIPTIONAL REGULATOR REDD-RELATED"/>
    <property type="match status" value="1"/>
</dbReference>
<dbReference type="Pfam" id="PF03704">
    <property type="entry name" value="BTAD"/>
    <property type="match status" value="1"/>
</dbReference>
<dbReference type="SMART" id="SM00862">
    <property type="entry name" value="Trans_reg_C"/>
    <property type="match status" value="1"/>
</dbReference>
<dbReference type="EMBL" id="JAXCEI010000002">
    <property type="protein sequence ID" value="MFA1538241.1"/>
    <property type="molecule type" value="Genomic_DNA"/>
</dbReference>
<reference evidence="7 8" key="1">
    <citation type="submission" date="2023-11" db="EMBL/GenBank/DDBJ databases">
        <title>Actinomadura monticuli sp. nov., isolated from volcanic ash.</title>
        <authorList>
            <person name="Lee S.D."/>
            <person name="Yang H."/>
            <person name="Kim I.S."/>
        </authorList>
    </citation>
    <scope>NUCLEOTIDE SEQUENCE [LARGE SCALE GENOMIC DNA]</scope>
    <source>
        <strain evidence="7 8">DLS-62</strain>
    </source>
</reference>
<dbReference type="InterPro" id="IPR005158">
    <property type="entry name" value="BTAD"/>
</dbReference>
<name>A0ABV4Q501_9ACTN</name>
<dbReference type="InterPro" id="IPR011990">
    <property type="entry name" value="TPR-like_helical_dom_sf"/>
</dbReference>
<feature type="DNA-binding region" description="OmpR/PhoB-type" evidence="5">
    <location>
        <begin position="14"/>
        <end position="111"/>
    </location>
</feature>
<gene>
    <name evidence="7" type="ORF">SM611_04800</name>
</gene>
<dbReference type="SUPFAM" id="SSF46894">
    <property type="entry name" value="C-terminal effector domain of the bipartite response regulators"/>
    <property type="match status" value="1"/>
</dbReference>
<dbReference type="PANTHER" id="PTHR35807:SF1">
    <property type="entry name" value="TRANSCRIPTIONAL REGULATOR REDD"/>
    <property type="match status" value="1"/>
</dbReference>
<accession>A0ABV4Q501</accession>
<comment type="similarity">
    <text evidence="1">Belongs to the AfsR/DnrI/RedD regulatory family.</text>
</comment>
<feature type="domain" description="OmpR/PhoB-type" evidence="6">
    <location>
        <begin position="14"/>
        <end position="111"/>
    </location>
</feature>
<evidence type="ECO:0000256" key="5">
    <source>
        <dbReference type="PROSITE-ProRule" id="PRU01091"/>
    </source>
</evidence>
<proteinExistence type="inferred from homology"/>
<evidence type="ECO:0000256" key="4">
    <source>
        <dbReference type="ARBA" id="ARBA00023163"/>
    </source>
</evidence>
<dbReference type="Proteomes" id="UP001569963">
    <property type="component" value="Unassembled WGS sequence"/>
</dbReference>
<comment type="caution">
    <text evidence="7">The sequence shown here is derived from an EMBL/GenBank/DDBJ whole genome shotgun (WGS) entry which is preliminary data.</text>
</comment>
<organism evidence="7 8">
    <name type="scientific">Actinomadura monticuli</name>
    <dbReference type="NCBI Taxonomy" id="3097367"/>
    <lineage>
        <taxon>Bacteria</taxon>
        <taxon>Bacillati</taxon>
        <taxon>Actinomycetota</taxon>
        <taxon>Actinomycetes</taxon>
        <taxon>Streptosporangiales</taxon>
        <taxon>Thermomonosporaceae</taxon>
        <taxon>Actinomadura</taxon>
    </lineage>
</organism>
<keyword evidence="2" id="KW-0805">Transcription regulation</keyword>
<evidence type="ECO:0000313" key="8">
    <source>
        <dbReference type="Proteomes" id="UP001569963"/>
    </source>
</evidence>
<evidence type="ECO:0000259" key="6">
    <source>
        <dbReference type="PROSITE" id="PS51755"/>
    </source>
</evidence>
<evidence type="ECO:0000256" key="1">
    <source>
        <dbReference type="ARBA" id="ARBA00005820"/>
    </source>
</evidence>
<keyword evidence="8" id="KW-1185">Reference proteome</keyword>
<dbReference type="CDD" id="cd15831">
    <property type="entry name" value="BTAD"/>
    <property type="match status" value="1"/>
</dbReference>
<evidence type="ECO:0000313" key="7">
    <source>
        <dbReference type="EMBL" id="MFA1538241.1"/>
    </source>
</evidence>
<protein>
    <submittedName>
        <fullName evidence="7">AfsR/SARP family transcriptional regulator</fullName>
    </submittedName>
</protein>
<keyword evidence="4" id="KW-0804">Transcription</keyword>
<dbReference type="PROSITE" id="PS51755">
    <property type="entry name" value="OMPR_PHOB"/>
    <property type="match status" value="1"/>
</dbReference>
<dbReference type="InterPro" id="IPR001867">
    <property type="entry name" value="OmpR/PhoB-type_DNA-bd"/>
</dbReference>
<dbReference type="InterPro" id="IPR051677">
    <property type="entry name" value="AfsR-DnrI-RedD_regulator"/>
</dbReference>
<dbReference type="SUPFAM" id="SSF48452">
    <property type="entry name" value="TPR-like"/>
    <property type="match status" value="1"/>
</dbReference>
<dbReference type="InterPro" id="IPR036388">
    <property type="entry name" value="WH-like_DNA-bd_sf"/>
</dbReference>
<evidence type="ECO:0000256" key="3">
    <source>
        <dbReference type="ARBA" id="ARBA00023125"/>
    </source>
</evidence>
<dbReference type="SMART" id="SM01043">
    <property type="entry name" value="BTAD"/>
    <property type="match status" value="1"/>
</dbReference>
<sequence>MITRSGESGVGEDLGGRRRAVLSVGLLGPLAVSLDERPVSLTAGRLRALLAMLALSSGQAVSVERLATAVWAAEELPGNARRSVQTYIARLRSALGADSIGSRPAGYVLRADPEHVDALRFGRLLRAASAASDAAQERARLAEALALWRGRPLEGVPSGPLVESETPWLVESYLAALERRVDLDISAGRHGELVVELSALTARYPLRESLWARLLIVLCRSGRQADALARYEAVRVRIADEIGADPNPTLRRIHADLLARRTPSL</sequence>
<keyword evidence="3 5" id="KW-0238">DNA-binding</keyword>
<dbReference type="Gene3D" id="1.25.40.10">
    <property type="entry name" value="Tetratricopeptide repeat domain"/>
    <property type="match status" value="1"/>
</dbReference>
<evidence type="ECO:0000256" key="2">
    <source>
        <dbReference type="ARBA" id="ARBA00023015"/>
    </source>
</evidence>